<dbReference type="AlphaFoldDB" id="T2JDL2"/>
<reference evidence="1 2" key="2">
    <citation type="submission" date="2013-09" db="EMBL/GenBank/DDBJ databases">
        <title>Whole genome comparison of six Crocosphaera watsonii strains with differing phenotypes.</title>
        <authorList>
            <person name="Bench S.R."/>
            <person name="Heller P."/>
            <person name="Frank I."/>
            <person name="Arciniega M."/>
            <person name="Shilova I.N."/>
            <person name="Zehr J.P."/>
        </authorList>
    </citation>
    <scope>NUCLEOTIDE SEQUENCE [LARGE SCALE GENOMIC DNA]</scope>
    <source>
        <strain evidence="1 2">WH 0401</strain>
    </source>
</reference>
<accession>T2JDL2</accession>
<reference evidence="1 2" key="1">
    <citation type="submission" date="2013-01" db="EMBL/GenBank/DDBJ databases">
        <authorList>
            <person name="Bench S."/>
        </authorList>
    </citation>
    <scope>NUCLEOTIDE SEQUENCE [LARGE SCALE GENOMIC DNA]</scope>
    <source>
        <strain evidence="1 2">WH 0401</strain>
    </source>
</reference>
<proteinExistence type="predicted"/>
<organism evidence="1 2">
    <name type="scientific">Crocosphaera watsonii WH 0401</name>
    <dbReference type="NCBI Taxonomy" id="555881"/>
    <lineage>
        <taxon>Bacteria</taxon>
        <taxon>Bacillati</taxon>
        <taxon>Cyanobacteriota</taxon>
        <taxon>Cyanophyceae</taxon>
        <taxon>Oscillatoriophycideae</taxon>
        <taxon>Chroococcales</taxon>
        <taxon>Aphanothecaceae</taxon>
        <taxon>Crocosphaera</taxon>
    </lineage>
</organism>
<gene>
    <name evidence="1" type="ORF">CWATWH0401_3352</name>
</gene>
<evidence type="ECO:0000313" key="2">
    <source>
        <dbReference type="Proteomes" id="UP000018198"/>
    </source>
</evidence>
<dbReference type="EMBL" id="CAQM01000690">
    <property type="protein sequence ID" value="CCQ63320.1"/>
    <property type="molecule type" value="Genomic_DNA"/>
</dbReference>
<name>T2JDL2_CROWT</name>
<dbReference type="Proteomes" id="UP000018198">
    <property type="component" value="Unassembled WGS sequence"/>
</dbReference>
<evidence type="ECO:0000313" key="1">
    <source>
        <dbReference type="EMBL" id="CCQ63320.1"/>
    </source>
</evidence>
<sequence length="169" mass="19402">MFSLFQLNINPIITYQKTAQLPIEIYVQPVTQFITNNSSLLLPEWHIVPKTAVIILLYSFIPLETSNRQVELEKQRLREEFLTLSKRIKITFQKQGTLIAIIDPQDGKPINSPASQLSFDIIAVVHQLLNFSFYQIHGCKVLNHPIQQTAIYPSLLLSDVDITITKSWL</sequence>
<dbReference type="RefSeq" id="WP_021836443.1">
    <property type="nucleotide sequence ID" value="NZ_CAQM01000690.1"/>
</dbReference>
<protein>
    <submittedName>
        <fullName evidence="1">Uncharacterized protein</fullName>
    </submittedName>
</protein>
<comment type="caution">
    <text evidence="1">The sequence shown here is derived from an EMBL/GenBank/DDBJ whole genome shotgun (WGS) entry which is preliminary data.</text>
</comment>